<comment type="subcellular location">
    <subcellularLocation>
        <location evidence="1">Endomembrane system</location>
    </subcellularLocation>
</comment>
<dbReference type="AlphaFoldDB" id="A0A3P7NC06"/>
<reference evidence="6 7" key="1">
    <citation type="submission" date="2018-11" db="EMBL/GenBank/DDBJ databases">
        <authorList>
            <consortium name="Pathogen Informatics"/>
        </authorList>
    </citation>
    <scope>NUCLEOTIDE SEQUENCE [LARGE SCALE GENOMIC DNA]</scope>
</reference>
<evidence type="ECO:0000256" key="4">
    <source>
        <dbReference type="ARBA" id="ARBA00023136"/>
    </source>
</evidence>
<dbReference type="PANTHER" id="PTHR22780">
    <property type="entry name" value="ADAPTIN, ALPHA/GAMMA/EPSILON"/>
    <property type="match status" value="1"/>
</dbReference>
<dbReference type="InterPro" id="IPR016024">
    <property type="entry name" value="ARM-type_fold"/>
</dbReference>
<keyword evidence="7" id="KW-1185">Reference proteome</keyword>
<protein>
    <recommendedName>
        <fullName evidence="5">Clathrin/coatomer adaptor adaptin-like N-terminal domain-containing protein</fullName>
    </recommendedName>
</protein>
<evidence type="ECO:0000313" key="6">
    <source>
        <dbReference type="EMBL" id="VDN37660.1"/>
    </source>
</evidence>
<name>A0A3P7NC06_DIBLA</name>
<keyword evidence="2" id="KW-0813">Transport</keyword>
<sequence length="129" mass="14563">MTQPVRGNAWNICAGRALDLCFVLINPTTVRCVIKELLSYLENCDAEFKSDVCSKIITAVEKYSPNKRWHVDTTLMVLKLAGNRARDDVMASMVYLISQSPELHAYATVHLYKAMRESITQQPLVQVCV</sequence>
<proteinExistence type="predicted"/>
<keyword evidence="3" id="KW-0653">Protein transport</keyword>
<gene>
    <name evidence="6" type="ORF">DILT_LOCUS17384</name>
</gene>
<dbReference type="OrthoDB" id="28053at2759"/>
<dbReference type="InterPro" id="IPR050840">
    <property type="entry name" value="Adaptor_Complx_Large_Subunit"/>
</dbReference>
<evidence type="ECO:0000256" key="2">
    <source>
        <dbReference type="ARBA" id="ARBA00022448"/>
    </source>
</evidence>
<evidence type="ECO:0000256" key="1">
    <source>
        <dbReference type="ARBA" id="ARBA00004308"/>
    </source>
</evidence>
<feature type="domain" description="Clathrin/coatomer adaptor adaptin-like N-terminal" evidence="5">
    <location>
        <begin position="16"/>
        <end position="128"/>
    </location>
</feature>
<dbReference type="GO" id="GO:0012505">
    <property type="term" value="C:endomembrane system"/>
    <property type="evidence" value="ECO:0007669"/>
    <property type="project" value="UniProtKB-SubCell"/>
</dbReference>
<dbReference type="InterPro" id="IPR011989">
    <property type="entry name" value="ARM-like"/>
</dbReference>
<dbReference type="Gene3D" id="1.25.10.10">
    <property type="entry name" value="Leucine-rich Repeat Variant"/>
    <property type="match status" value="1"/>
</dbReference>
<dbReference type="EMBL" id="UYRU01091403">
    <property type="protein sequence ID" value="VDN37660.1"/>
    <property type="molecule type" value="Genomic_DNA"/>
</dbReference>
<keyword evidence="4" id="KW-0472">Membrane</keyword>
<dbReference type="GO" id="GO:0006886">
    <property type="term" value="P:intracellular protein transport"/>
    <property type="evidence" value="ECO:0007669"/>
    <property type="project" value="InterPro"/>
</dbReference>
<evidence type="ECO:0000259" key="5">
    <source>
        <dbReference type="Pfam" id="PF01602"/>
    </source>
</evidence>
<evidence type="ECO:0000313" key="7">
    <source>
        <dbReference type="Proteomes" id="UP000281553"/>
    </source>
</evidence>
<dbReference type="SUPFAM" id="SSF48371">
    <property type="entry name" value="ARM repeat"/>
    <property type="match status" value="1"/>
</dbReference>
<organism evidence="6 7">
    <name type="scientific">Dibothriocephalus latus</name>
    <name type="common">Fish tapeworm</name>
    <name type="synonym">Diphyllobothrium latum</name>
    <dbReference type="NCBI Taxonomy" id="60516"/>
    <lineage>
        <taxon>Eukaryota</taxon>
        <taxon>Metazoa</taxon>
        <taxon>Spiralia</taxon>
        <taxon>Lophotrochozoa</taxon>
        <taxon>Platyhelminthes</taxon>
        <taxon>Cestoda</taxon>
        <taxon>Eucestoda</taxon>
        <taxon>Diphyllobothriidea</taxon>
        <taxon>Diphyllobothriidae</taxon>
        <taxon>Dibothriocephalus</taxon>
    </lineage>
</organism>
<dbReference type="InterPro" id="IPR002553">
    <property type="entry name" value="Clathrin/coatomer_adapt-like_N"/>
</dbReference>
<dbReference type="Proteomes" id="UP000281553">
    <property type="component" value="Unassembled WGS sequence"/>
</dbReference>
<dbReference type="GO" id="GO:0030117">
    <property type="term" value="C:membrane coat"/>
    <property type="evidence" value="ECO:0007669"/>
    <property type="project" value="InterPro"/>
</dbReference>
<dbReference type="GO" id="GO:0016192">
    <property type="term" value="P:vesicle-mediated transport"/>
    <property type="evidence" value="ECO:0007669"/>
    <property type="project" value="InterPro"/>
</dbReference>
<evidence type="ECO:0000256" key="3">
    <source>
        <dbReference type="ARBA" id="ARBA00022927"/>
    </source>
</evidence>
<dbReference type="Pfam" id="PF01602">
    <property type="entry name" value="Adaptin_N"/>
    <property type="match status" value="1"/>
</dbReference>
<accession>A0A3P7NC06</accession>